<keyword evidence="2" id="KW-1185">Reference proteome</keyword>
<evidence type="ECO:0000313" key="1">
    <source>
        <dbReference type="EMBL" id="PJJ42736.1"/>
    </source>
</evidence>
<dbReference type="EMBL" id="PGEX01000001">
    <property type="protein sequence ID" value="PJJ42736.1"/>
    <property type="molecule type" value="Genomic_DNA"/>
</dbReference>
<organism evidence="1 2">
    <name type="scientific">Hallerella succinigenes</name>
    <dbReference type="NCBI Taxonomy" id="1896222"/>
    <lineage>
        <taxon>Bacteria</taxon>
        <taxon>Pseudomonadati</taxon>
        <taxon>Fibrobacterota</taxon>
        <taxon>Fibrobacteria</taxon>
        <taxon>Fibrobacterales</taxon>
        <taxon>Fibrobacteraceae</taxon>
        <taxon>Hallerella</taxon>
    </lineage>
</organism>
<reference evidence="1 2" key="1">
    <citation type="submission" date="2017-11" db="EMBL/GenBank/DDBJ databases">
        <title>Animal gut microbial communities from fecal samples from Wisconsin, USA.</title>
        <authorList>
            <person name="Neumann A."/>
        </authorList>
    </citation>
    <scope>NUCLEOTIDE SEQUENCE [LARGE SCALE GENOMIC DNA]</scope>
    <source>
        <strain evidence="1 2">UWS3</strain>
    </source>
</reference>
<comment type="caution">
    <text evidence="1">The sequence shown here is derived from an EMBL/GenBank/DDBJ whole genome shotgun (WGS) entry which is preliminary data.</text>
</comment>
<dbReference type="AlphaFoldDB" id="A0A2M9AAH8"/>
<gene>
    <name evidence="1" type="ORF">BGX16_2780</name>
</gene>
<accession>A0A2M9AAH8</accession>
<proteinExistence type="predicted"/>
<name>A0A2M9AAH8_9BACT</name>
<dbReference type="Proteomes" id="UP000231134">
    <property type="component" value="Unassembled WGS sequence"/>
</dbReference>
<protein>
    <submittedName>
        <fullName evidence="1">Uncharacterized protein</fullName>
    </submittedName>
</protein>
<evidence type="ECO:0000313" key="2">
    <source>
        <dbReference type="Proteomes" id="UP000231134"/>
    </source>
</evidence>
<sequence length="31" mass="3900">MQKYYLQKVPLWYIYIYISIKTDSFAFEEAF</sequence>